<dbReference type="PANTHER" id="PTHR12126">
    <property type="entry name" value="NADH-UBIQUINONE OXIDOREDUCTASE 39 KDA SUBUNIT-RELATED"/>
    <property type="match status" value="1"/>
</dbReference>
<reference evidence="3 4" key="1">
    <citation type="submission" date="2021-07" db="EMBL/GenBank/DDBJ databases">
        <authorList>
            <person name="So Y."/>
        </authorList>
    </citation>
    <scope>NUCLEOTIDE SEQUENCE [LARGE SCALE GENOMIC DNA]</scope>
    <source>
        <strain evidence="3 4">HJA6</strain>
    </source>
</reference>
<sequence length="448" mass="46405">MKRDIASHGTLSHAPPVTQRVLLLGAYGLIGAAVADALLAEGHAVTGIGRDVAAARRARPAITWRAQDIARLARPEDWSPFIAGIDAVVNCAGALQDSARDDVQAVQATAMKALFAACEAQRITIVQVSAVGAAADAPTAFMRSKAEADAALAGCSCPWVILRPGLVLAAQAYGGTALLRALAAWPGPVAMPHADARVQTVPVGSVAAAVCDALAGRIALRGAYDLVEPQAHSLADLDAALRAWLGRPPRRVFRAPALLGRLIAGAGDLLSHLGWRPPLRSASLAELARGVRGDPQPWLSVGGQAIPSLADSLFAMPATVQEKWFGRVWLLRPLMIAALALFWAGSGLVALLRPAEAAAVLATRGTPQTLALAHVLGGALVDLALGALVLHRRTLGLATRGMVAVTLAYLVGGSVMAPDLWLDPLGPLLKAIPAMLPALLLLATQEDR</sequence>
<dbReference type="InterPro" id="IPR051207">
    <property type="entry name" value="ComplexI_NDUFA9_subunit"/>
</dbReference>
<evidence type="ECO:0000313" key="4">
    <source>
        <dbReference type="Proteomes" id="UP001196565"/>
    </source>
</evidence>
<feature type="transmembrane region" description="Helical" evidence="1">
    <location>
        <begin position="329"/>
        <end position="351"/>
    </location>
</feature>
<dbReference type="InterPro" id="IPR036291">
    <property type="entry name" value="NAD(P)-bd_dom_sf"/>
</dbReference>
<dbReference type="InterPro" id="IPR016040">
    <property type="entry name" value="NAD(P)-bd_dom"/>
</dbReference>
<dbReference type="RefSeq" id="WP_219764710.1">
    <property type="nucleotide sequence ID" value="NZ_JAHYBZ010000007.1"/>
</dbReference>
<evidence type="ECO:0000259" key="2">
    <source>
        <dbReference type="Pfam" id="PF13460"/>
    </source>
</evidence>
<dbReference type="SUPFAM" id="SSF51735">
    <property type="entry name" value="NAD(P)-binding Rossmann-fold domains"/>
    <property type="match status" value="1"/>
</dbReference>
<dbReference type="InterPro" id="IPR025695">
    <property type="entry name" value="DoxX-like"/>
</dbReference>
<gene>
    <name evidence="3" type="ORF">KPL78_19715</name>
</gene>
<dbReference type="Gene3D" id="3.40.50.720">
    <property type="entry name" value="NAD(P)-binding Rossmann-like Domain"/>
    <property type="match status" value="1"/>
</dbReference>
<dbReference type="Pfam" id="PF13781">
    <property type="entry name" value="DoxX_3"/>
    <property type="match status" value="1"/>
</dbReference>
<dbReference type="Proteomes" id="UP001196565">
    <property type="component" value="Unassembled WGS sequence"/>
</dbReference>
<evidence type="ECO:0000256" key="1">
    <source>
        <dbReference type="SAM" id="Phobius"/>
    </source>
</evidence>
<keyword evidence="1" id="KW-0812">Transmembrane</keyword>
<accession>A0ABS7AED5</accession>
<keyword evidence="1" id="KW-0472">Membrane</keyword>
<evidence type="ECO:0000313" key="3">
    <source>
        <dbReference type="EMBL" id="MBW6400097.1"/>
    </source>
</evidence>
<dbReference type="PANTHER" id="PTHR12126:SF11">
    <property type="entry name" value="NADH DEHYDROGENASE [UBIQUINONE] 1 ALPHA SUBCOMPLEX SUBUNIT 9, MITOCHONDRIAL"/>
    <property type="match status" value="1"/>
</dbReference>
<name>A0ABS7AED5_9PROT</name>
<comment type="caution">
    <text evidence="3">The sequence shown here is derived from an EMBL/GenBank/DDBJ whole genome shotgun (WGS) entry which is preliminary data.</text>
</comment>
<feature type="transmembrane region" description="Helical" evidence="1">
    <location>
        <begin position="402"/>
        <end position="421"/>
    </location>
</feature>
<proteinExistence type="predicted"/>
<keyword evidence="4" id="KW-1185">Reference proteome</keyword>
<dbReference type="Pfam" id="PF13460">
    <property type="entry name" value="NAD_binding_10"/>
    <property type="match status" value="1"/>
</dbReference>
<organism evidence="3 4">
    <name type="scientific">Roseomonas alba</name>
    <dbReference type="NCBI Taxonomy" id="2846776"/>
    <lineage>
        <taxon>Bacteria</taxon>
        <taxon>Pseudomonadati</taxon>
        <taxon>Pseudomonadota</taxon>
        <taxon>Alphaproteobacteria</taxon>
        <taxon>Acetobacterales</taxon>
        <taxon>Roseomonadaceae</taxon>
        <taxon>Roseomonas</taxon>
    </lineage>
</organism>
<feature type="transmembrane region" description="Helical" evidence="1">
    <location>
        <begin position="371"/>
        <end position="390"/>
    </location>
</feature>
<keyword evidence="1" id="KW-1133">Transmembrane helix</keyword>
<feature type="domain" description="NAD(P)-binding" evidence="2">
    <location>
        <begin position="25"/>
        <end position="171"/>
    </location>
</feature>
<dbReference type="EMBL" id="JAHYBZ010000007">
    <property type="protein sequence ID" value="MBW6400097.1"/>
    <property type="molecule type" value="Genomic_DNA"/>
</dbReference>
<protein>
    <submittedName>
        <fullName evidence="3">SDR family oxidoreductase</fullName>
    </submittedName>
</protein>